<organism evidence="14 15">
    <name type="scientific">Mesonia maritima</name>
    <dbReference type="NCBI Taxonomy" id="1793873"/>
    <lineage>
        <taxon>Bacteria</taxon>
        <taxon>Pseudomonadati</taxon>
        <taxon>Bacteroidota</taxon>
        <taxon>Flavobacteriia</taxon>
        <taxon>Flavobacteriales</taxon>
        <taxon>Flavobacteriaceae</taxon>
        <taxon>Mesonia</taxon>
    </lineage>
</organism>
<feature type="transmembrane region" description="Helical" evidence="11">
    <location>
        <begin position="258"/>
        <end position="279"/>
    </location>
</feature>
<keyword evidence="8 11" id="KW-0406">Ion transport</keyword>
<feature type="signal peptide" evidence="13">
    <location>
        <begin position="1"/>
        <end position="24"/>
    </location>
</feature>
<evidence type="ECO:0000256" key="7">
    <source>
        <dbReference type="ARBA" id="ARBA00022989"/>
    </source>
</evidence>
<feature type="transmembrane region" description="Helical" evidence="11">
    <location>
        <begin position="202"/>
        <end position="222"/>
    </location>
</feature>
<dbReference type="InterPro" id="IPR045083">
    <property type="entry name" value="ATP_synth_F0_asu_bact/mt"/>
</dbReference>
<dbReference type="Pfam" id="PF00119">
    <property type="entry name" value="ATP-synt_A"/>
    <property type="match status" value="1"/>
</dbReference>
<evidence type="ECO:0000256" key="6">
    <source>
        <dbReference type="ARBA" id="ARBA00022781"/>
    </source>
</evidence>
<evidence type="ECO:0000313" key="15">
    <source>
        <dbReference type="Proteomes" id="UP001257659"/>
    </source>
</evidence>
<keyword evidence="15" id="KW-1185">Reference proteome</keyword>
<keyword evidence="11" id="KW-1003">Cell membrane</keyword>
<keyword evidence="3 11" id="KW-0813">Transport</keyword>
<feature type="transmembrane region" description="Helical" evidence="11">
    <location>
        <begin position="323"/>
        <end position="356"/>
    </location>
</feature>
<dbReference type="Proteomes" id="UP001257659">
    <property type="component" value="Unassembled WGS sequence"/>
</dbReference>
<keyword evidence="6 11" id="KW-0375">Hydrogen ion transport</keyword>
<feature type="chain" id="PRO_5046392318" description="ATP synthase subunit a" evidence="13">
    <location>
        <begin position="25"/>
        <end position="370"/>
    </location>
</feature>
<keyword evidence="4 11" id="KW-0138">CF(0)</keyword>
<keyword evidence="5 11" id="KW-0812">Transmembrane</keyword>
<dbReference type="InterPro" id="IPR035908">
    <property type="entry name" value="F0_ATP_A_sf"/>
</dbReference>
<evidence type="ECO:0000256" key="2">
    <source>
        <dbReference type="ARBA" id="ARBA00006810"/>
    </source>
</evidence>
<dbReference type="HAMAP" id="MF_01393">
    <property type="entry name" value="ATP_synth_a_bact"/>
    <property type="match status" value="1"/>
</dbReference>
<evidence type="ECO:0000256" key="13">
    <source>
        <dbReference type="SAM" id="SignalP"/>
    </source>
</evidence>
<keyword evidence="7 11" id="KW-1133">Transmembrane helix</keyword>
<evidence type="ECO:0000256" key="4">
    <source>
        <dbReference type="ARBA" id="ARBA00022547"/>
    </source>
</evidence>
<keyword evidence="9 11" id="KW-0472">Membrane</keyword>
<evidence type="ECO:0000256" key="10">
    <source>
        <dbReference type="ARBA" id="ARBA00023310"/>
    </source>
</evidence>
<dbReference type="NCBIfam" id="TIGR01131">
    <property type="entry name" value="ATP_synt_6_or_A"/>
    <property type="match status" value="1"/>
</dbReference>
<comment type="caution">
    <text evidence="14">The sequence shown here is derived from an EMBL/GenBank/DDBJ whole genome shotgun (WGS) entry which is preliminary data.</text>
</comment>
<keyword evidence="13" id="KW-0732">Signal</keyword>
<sequence>MQKGNIVKILLFCLVALISFSGNANDPQKHQAEGETPHIDTKTEVQNYIDHHLQDAYDFTLWTDSETGEHVGFPLPVILIDEGLKIFSSSRFHHGESVAEVEGNYYKIYHNTIYKTNAAGDLSFDEEHHPTNDKPLDFSITKNVFTILLTCILLFLLFGSLARSYRHKEIPTGIGRVLEPLVLYVRDDIAIPNIGEKKYRRFMGFLLTVFFFVWILNLLGMTPLGVNVTGNIAITACLALFTYLITQFSGTKDYWKHIFWMPGVPILMKIILIPIELLGTLTKPFALMVRLFANITAGHVVIMSLIALIFVTDNLVMDGPISIFLTLFISVIELLVAFLQAYIFTMLSALFIGLAVEEHDHEHPETNEIV</sequence>
<comment type="similarity">
    <text evidence="2 11 12">Belongs to the ATPase A chain family.</text>
</comment>
<dbReference type="CDD" id="cd00310">
    <property type="entry name" value="ATP-synt_Fo_a_6"/>
    <property type="match status" value="1"/>
</dbReference>
<evidence type="ECO:0000313" key="14">
    <source>
        <dbReference type="EMBL" id="MDR6299845.1"/>
    </source>
</evidence>
<keyword evidence="10 11" id="KW-0066">ATP synthesis</keyword>
<dbReference type="EMBL" id="JAVDQA010000001">
    <property type="protein sequence ID" value="MDR6299845.1"/>
    <property type="molecule type" value="Genomic_DNA"/>
</dbReference>
<feature type="transmembrane region" description="Helical" evidence="11">
    <location>
        <begin position="291"/>
        <end position="311"/>
    </location>
</feature>
<evidence type="ECO:0000256" key="5">
    <source>
        <dbReference type="ARBA" id="ARBA00022692"/>
    </source>
</evidence>
<dbReference type="PANTHER" id="PTHR11410">
    <property type="entry name" value="ATP SYNTHASE SUBUNIT A"/>
    <property type="match status" value="1"/>
</dbReference>
<evidence type="ECO:0000256" key="3">
    <source>
        <dbReference type="ARBA" id="ARBA00022448"/>
    </source>
</evidence>
<reference evidence="14 15" key="1">
    <citation type="submission" date="2023-07" db="EMBL/GenBank/DDBJ databases">
        <title>Genomic Encyclopedia of Type Strains, Phase IV (KMG-IV): sequencing the most valuable type-strain genomes for metagenomic binning, comparative biology and taxonomic classification.</title>
        <authorList>
            <person name="Goeker M."/>
        </authorList>
    </citation>
    <scope>NUCLEOTIDE SEQUENCE [LARGE SCALE GENOMIC DNA]</scope>
    <source>
        <strain evidence="14 15">DSM 102814</strain>
    </source>
</reference>
<evidence type="ECO:0000256" key="11">
    <source>
        <dbReference type="HAMAP-Rule" id="MF_01393"/>
    </source>
</evidence>
<comment type="function">
    <text evidence="11 12">Key component of the proton channel; it plays a direct role in the translocation of protons across the membrane.</text>
</comment>
<dbReference type="PRINTS" id="PR00123">
    <property type="entry name" value="ATPASEA"/>
</dbReference>
<protein>
    <recommendedName>
        <fullName evidence="11 12">ATP synthase subunit a</fullName>
    </recommendedName>
    <alternativeName>
        <fullName evidence="11">ATP synthase F0 sector subunit a</fullName>
    </alternativeName>
    <alternativeName>
        <fullName evidence="11">F-ATPase subunit 6</fullName>
    </alternativeName>
</protein>
<evidence type="ECO:0000256" key="8">
    <source>
        <dbReference type="ARBA" id="ARBA00023065"/>
    </source>
</evidence>
<feature type="transmembrane region" description="Helical" evidence="11">
    <location>
        <begin position="144"/>
        <end position="162"/>
    </location>
</feature>
<gene>
    <name evidence="11" type="primary">atpB</name>
    <name evidence="14" type="ORF">GGR31_000461</name>
</gene>
<dbReference type="Gene3D" id="1.20.120.220">
    <property type="entry name" value="ATP synthase, F0 complex, subunit A"/>
    <property type="match status" value="1"/>
</dbReference>
<evidence type="ECO:0000256" key="9">
    <source>
        <dbReference type="ARBA" id="ARBA00023136"/>
    </source>
</evidence>
<feature type="transmembrane region" description="Helical" evidence="11">
    <location>
        <begin position="228"/>
        <end position="246"/>
    </location>
</feature>
<dbReference type="RefSeq" id="WP_309726830.1">
    <property type="nucleotide sequence ID" value="NZ_JAVDQA010000001.1"/>
</dbReference>
<dbReference type="InterPro" id="IPR000568">
    <property type="entry name" value="ATP_synth_F0_asu"/>
</dbReference>
<dbReference type="SUPFAM" id="SSF81336">
    <property type="entry name" value="F1F0 ATP synthase subunit A"/>
    <property type="match status" value="1"/>
</dbReference>
<name>A0ABU1K3L2_9FLAO</name>
<accession>A0ABU1K3L2</accession>
<evidence type="ECO:0000256" key="1">
    <source>
        <dbReference type="ARBA" id="ARBA00004141"/>
    </source>
</evidence>
<evidence type="ECO:0000256" key="12">
    <source>
        <dbReference type="RuleBase" id="RU000483"/>
    </source>
</evidence>
<comment type="subcellular location">
    <subcellularLocation>
        <location evidence="11 12">Cell membrane</location>
        <topology evidence="11 12">Multi-pass membrane protein</topology>
    </subcellularLocation>
    <subcellularLocation>
        <location evidence="1">Membrane</location>
        <topology evidence="1">Multi-pass membrane protein</topology>
    </subcellularLocation>
</comment>
<proteinExistence type="inferred from homology"/>
<dbReference type="PANTHER" id="PTHR11410:SF0">
    <property type="entry name" value="ATP SYNTHASE SUBUNIT A"/>
    <property type="match status" value="1"/>
</dbReference>